<evidence type="ECO:0000313" key="9">
    <source>
        <dbReference type="Proteomes" id="UP001500190"/>
    </source>
</evidence>
<gene>
    <name evidence="8" type="ORF">GCM10009742_54590</name>
</gene>
<evidence type="ECO:0000256" key="3">
    <source>
        <dbReference type="ARBA" id="ARBA00023004"/>
    </source>
</evidence>
<dbReference type="PANTHER" id="PTHR21496:SF0">
    <property type="entry name" value="RIESKE DOMAIN-CONTAINING PROTEIN"/>
    <property type="match status" value="1"/>
</dbReference>
<keyword evidence="4" id="KW-0411">Iron-sulfur</keyword>
<comment type="cofactor">
    <cofactor evidence="5">
        <name>[2Fe-2S] cluster</name>
        <dbReference type="ChEBI" id="CHEBI:190135"/>
    </cofactor>
</comment>
<evidence type="ECO:0000256" key="6">
    <source>
        <dbReference type="ARBA" id="ARBA00038001"/>
    </source>
</evidence>
<evidence type="ECO:0000256" key="1">
    <source>
        <dbReference type="ARBA" id="ARBA00022714"/>
    </source>
</evidence>
<dbReference type="Pfam" id="PF00355">
    <property type="entry name" value="Rieske"/>
    <property type="match status" value="1"/>
</dbReference>
<feature type="domain" description="Rieske" evidence="7">
    <location>
        <begin position="202"/>
        <end position="297"/>
    </location>
</feature>
<dbReference type="InterPro" id="IPR036922">
    <property type="entry name" value="Rieske_2Fe-2S_sf"/>
</dbReference>
<comment type="caution">
    <text evidence="8">The sequence shown here is derived from an EMBL/GenBank/DDBJ whole genome shotgun (WGS) entry which is preliminary data.</text>
</comment>
<protein>
    <recommendedName>
        <fullName evidence="7">Rieske domain-containing protein</fullName>
    </recommendedName>
</protein>
<dbReference type="PROSITE" id="PS51296">
    <property type="entry name" value="RIESKE"/>
    <property type="match status" value="1"/>
</dbReference>
<keyword evidence="3" id="KW-0408">Iron</keyword>
<accession>A0ABP4Q3L2</accession>
<sequence length="306" mass="32110">MGTGSQVTSDREDTVVNLRETAKRVVGAIGEVKGLDRISQPVADLVRRATGPELVKYALSGTWLGHPVHPMLTDVPIGAWVMASTLDWTAGDKAQETARHLVGLGLLTAVPTAAAGASDWSDTVGSDQRVGVVHGLANLTATCLQVMSWTARRRGHHAAGRALSAAGLGITMGSSYLGGYLSYTRGIGVNRTAFEATVTEWVDVAELSDLSADKPIRVSAGGVPVVLVRREGSVDALSATCVHAGGPLDEGELVDGCIRCPWHASTFRLTDGQVVRGPATVDQPSWQVKIDQGRVFVRSSSADPTP</sequence>
<dbReference type="Proteomes" id="UP001500190">
    <property type="component" value="Unassembled WGS sequence"/>
</dbReference>
<keyword evidence="2" id="KW-0479">Metal-binding</keyword>
<keyword evidence="9" id="KW-1185">Reference proteome</keyword>
<keyword evidence="1" id="KW-0001">2Fe-2S</keyword>
<organism evidence="8 9">
    <name type="scientific">Kribbella karoonensis</name>
    <dbReference type="NCBI Taxonomy" id="324851"/>
    <lineage>
        <taxon>Bacteria</taxon>
        <taxon>Bacillati</taxon>
        <taxon>Actinomycetota</taxon>
        <taxon>Actinomycetes</taxon>
        <taxon>Propionibacteriales</taxon>
        <taxon>Kribbellaceae</taxon>
        <taxon>Kribbella</taxon>
    </lineage>
</organism>
<evidence type="ECO:0000256" key="5">
    <source>
        <dbReference type="ARBA" id="ARBA00034078"/>
    </source>
</evidence>
<evidence type="ECO:0000259" key="7">
    <source>
        <dbReference type="PROSITE" id="PS51296"/>
    </source>
</evidence>
<dbReference type="CDD" id="cd03467">
    <property type="entry name" value="Rieske"/>
    <property type="match status" value="1"/>
</dbReference>
<dbReference type="PANTHER" id="PTHR21496">
    <property type="entry name" value="FERREDOXIN-RELATED"/>
    <property type="match status" value="1"/>
</dbReference>
<dbReference type="EMBL" id="BAAAND010000008">
    <property type="protein sequence ID" value="GAA1599806.1"/>
    <property type="molecule type" value="Genomic_DNA"/>
</dbReference>
<dbReference type="InterPro" id="IPR017941">
    <property type="entry name" value="Rieske_2Fe-2S"/>
</dbReference>
<dbReference type="Gene3D" id="2.102.10.10">
    <property type="entry name" value="Rieske [2Fe-2S] iron-sulphur domain"/>
    <property type="match status" value="1"/>
</dbReference>
<comment type="similarity">
    <text evidence="6">Belongs to the bacterial ring-hydroxylating dioxygenase ferredoxin component family.</text>
</comment>
<dbReference type="Pfam" id="PF09990">
    <property type="entry name" value="DUF2231"/>
    <property type="match status" value="1"/>
</dbReference>
<proteinExistence type="inferred from homology"/>
<evidence type="ECO:0000313" key="8">
    <source>
        <dbReference type="EMBL" id="GAA1599806.1"/>
    </source>
</evidence>
<name>A0ABP4Q3L2_9ACTN</name>
<evidence type="ECO:0000256" key="2">
    <source>
        <dbReference type="ARBA" id="ARBA00022723"/>
    </source>
</evidence>
<dbReference type="SUPFAM" id="SSF50022">
    <property type="entry name" value="ISP domain"/>
    <property type="match status" value="1"/>
</dbReference>
<dbReference type="InterPro" id="IPR019251">
    <property type="entry name" value="DUF2231_TM"/>
</dbReference>
<evidence type="ECO:0000256" key="4">
    <source>
        <dbReference type="ARBA" id="ARBA00023014"/>
    </source>
</evidence>
<reference evidence="9" key="1">
    <citation type="journal article" date="2019" name="Int. J. Syst. Evol. Microbiol.">
        <title>The Global Catalogue of Microorganisms (GCM) 10K type strain sequencing project: providing services to taxonomists for standard genome sequencing and annotation.</title>
        <authorList>
            <consortium name="The Broad Institute Genomics Platform"/>
            <consortium name="The Broad Institute Genome Sequencing Center for Infectious Disease"/>
            <person name="Wu L."/>
            <person name="Ma J."/>
        </authorList>
    </citation>
    <scope>NUCLEOTIDE SEQUENCE [LARGE SCALE GENOMIC DNA]</scope>
    <source>
        <strain evidence="9">JCM 14304</strain>
    </source>
</reference>